<dbReference type="GO" id="GO:0005524">
    <property type="term" value="F:ATP binding"/>
    <property type="evidence" value="ECO:0007669"/>
    <property type="project" value="UniProtKB-UniRule"/>
</dbReference>
<evidence type="ECO:0000256" key="5">
    <source>
        <dbReference type="ARBA" id="ARBA00022723"/>
    </source>
</evidence>
<keyword evidence="9 11" id="KW-0460">Magnesium</keyword>
<feature type="binding site" evidence="11">
    <location>
        <position position="117"/>
    </location>
    <ligand>
        <name>ATP</name>
        <dbReference type="ChEBI" id="CHEBI:30616"/>
    </ligand>
</feature>
<gene>
    <name evidence="11" type="primary">thiM</name>
    <name evidence="12" type="ORF">DXD79_18800</name>
</gene>
<keyword evidence="8 11" id="KW-0067">ATP-binding</keyword>
<keyword evidence="7 11" id="KW-0418">Kinase</keyword>
<feature type="binding site" evidence="11">
    <location>
        <position position="41"/>
    </location>
    <ligand>
        <name>substrate</name>
    </ligand>
</feature>
<dbReference type="Proteomes" id="UP000263014">
    <property type="component" value="Unassembled WGS sequence"/>
</dbReference>
<dbReference type="Gene3D" id="3.40.1190.20">
    <property type="match status" value="1"/>
</dbReference>
<comment type="similarity">
    <text evidence="11">Belongs to the Thz kinase family.</text>
</comment>
<evidence type="ECO:0000256" key="9">
    <source>
        <dbReference type="ARBA" id="ARBA00022842"/>
    </source>
</evidence>
<dbReference type="PIRSF" id="PIRSF000513">
    <property type="entry name" value="Thz_kinase"/>
    <property type="match status" value="1"/>
</dbReference>
<name>A0A374P3F9_9FIRM</name>
<comment type="caution">
    <text evidence="12">The sequence shown here is derived from an EMBL/GenBank/DDBJ whole genome shotgun (WGS) entry which is preliminary data.</text>
</comment>
<feature type="binding site" evidence="11">
    <location>
        <position position="170"/>
    </location>
    <ligand>
        <name>ATP</name>
        <dbReference type="ChEBI" id="CHEBI:30616"/>
    </ligand>
</feature>
<evidence type="ECO:0000256" key="7">
    <source>
        <dbReference type="ARBA" id="ARBA00022777"/>
    </source>
</evidence>
<dbReference type="EC" id="2.7.1.50" evidence="11"/>
<dbReference type="InterPro" id="IPR029056">
    <property type="entry name" value="Ribokinase-like"/>
</dbReference>
<dbReference type="HAMAP" id="MF_00228">
    <property type="entry name" value="Thz_kinase"/>
    <property type="match status" value="1"/>
</dbReference>
<evidence type="ECO:0000256" key="6">
    <source>
        <dbReference type="ARBA" id="ARBA00022741"/>
    </source>
</evidence>
<keyword evidence="6 11" id="KW-0547">Nucleotide-binding</keyword>
<evidence type="ECO:0000313" key="12">
    <source>
        <dbReference type="EMBL" id="RGJ01447.1"/>
    </source>
</evidence>
<keyword evidence="4 11" id="KW-0808">Transferase</keyword>
<dbReference type="EMBL" id="QSON01000009">
    <property type="protein sequence ID" value="RGJ01447.1"/>
    <property type="molecule type" value="Genomic_DNA"/>
</dbReference>
<organism evidence="12 13">
    <name type="scientific">Hungatella hathewayi</name>
    <dbReference type="NCBI Taxonomy" id="154046"/>
    <lineage>
        <taxon>Bacteria</taxon>
        <taxon>Bacillati</taxon>
        <taxon>Bacillota</taxon>
        <taxon>Clostridia</taxon>
        <taxon>Lachnospirales</taxon>
        <taxon>Lachnospiraceae</taxon>
        <taxon>Hungatella</taxon>
    </lineage>
</organism>
<comment type="cofactor">
    <cofactor evidence="2 11">
        <name>Mg(2+)</name>
        <dbReference type="ChEBI" id="CHEBI:18420"/>
    </cofactor>
</comment>
<feature type="binding site" evidence="11">
    <location>
        <position position="197"/>
    </location>
    <ligand>
        <name>substrate</name>
    </ligand>
</feature>
<comment type="catalytic activity">
    <reaction evidence="1 11">
        <text>5-(2-hydroxyethyl)-4-methylthiazole + ATP = 4-methyl-5-(2-phosphooxyethyl)-thiazole + ADP + H(+)</text>
        <dbReference type="Rhea" id="RHEA:24212"/>
        <dbReference type="ChEBI" id="CHEBI:15378"/>
        <dbReference type="ChEBI" id="CHEBI:17957"/>
        <dbReference type="ChEBI" id="CHEBI:30616"/>
        <dbReference type="ChEBI" id="CHEBI:58296"/>
        <dbReference type="ChEBI" id="CHEBI:456216"/>
        <dbReference type="EC" id="2.7.1.50"/>
    </reaction>
</comment>
<keyword evidence="5 11" id="KW-0479">Metal-binding</keyword>
<evidence type="ECO:0000256" key="8">
    <source>
        <dbReference type="ARBA" id="ARBA00022840"/>
    </source>
</evidence>
<dbReference type="UniPathway" id="UPA00060">
    <property type="reaction ID" value="UER00139"/>
</dbReference>
<dbReference type="AlphaFoldDB" id="A0A374P3F9"/>
<evidence type="ECO:0000256" key="11">
    <source>
        <dbReference type="HAMAP-Rule" id="MF_00228"/>
    </source>
</evidence>
<evidence type="ECO:0000256" key="4">
    <source>
        <dbReference type="ARBA" id="ARBA00022679"/>
    </source>
</evidence>
<dbReference type="CDD" id="cd01170">
    <property type="entry name" value="THZ_kinase"/>
    <property type="match status" value="1"/>
</dbReference>
<sequence length="274" mass="29200">MLKECLENVRKKSPLVHNITNYVTVNDVANILLACGASPIMADDRNDVEDITTICCGLNINIGTLNQNTVPSMLLAGKKANELGHQVLLDPVGAGAGTFRTETALNLMREVRFDVIRGNISEIKTLARGFGRTKGVDADAADAVTEDNLSGAVTFVKEMAAGLGCIIAVTGAIDLVSDGNSTYVIRNGRPEMGQITGTGCQLSGLMTAYLTANPDNRLEAAAAAVCAMGLAGEIGWSHLESYEGNATYRNRIIDAIYRMDGDTLEKGARYEIRQ</sequence>
<dbReference type="GO" id="GO:0004417">
    <property type="term" value="F:hydroxyethylthiazole kinase activity"/>
    <property type="evidence" value="ECO:0007669"/>
    <property type="project" value="UniProtKB-UniRule"/>
</dbReference>
<keyword evidence="10 11" id="KW-0784">Thiamine biosynthesis</keyword>
<evidence type="ECO:0000313" key="13">
    <source>
        <dbReference type="Proteomes" id="UP000263014"/>
    </source>
</evidence>
<dbReference type="SUPFAM" id="SSF53613">
    <property type="entry name" value="Ribokinase-like"/>
    <property type="match status" value="1"/>
</dbReference>
<proteinExistence type="inferred from homology"/>
<evidence type="ECO:0000256" key="2">
    <source>
        <dbReference type="ARBA" id="ARBA00001946"/>
    </source>
</evidence>
<comment type="function">
    <text evidence="11">Catalyzes the phosphorylation of the hydroxyl group of 4-methyl-5-beta-hydroxyethylthiazole (THZ).</text>
</comment>
<evidence type="ECO:0000256" key="1">
    <source>
        <dbReference type="ARBA" id="ARBA00001771"/>
    </source>
</evidence>
<accession>A0A374P3F9</accession>
<evidence type="ECO:0000256" key="10">
    <source>
        <dbReference type="ARBA" id="ARBA00022977"/>
    </source>
</evidence>
<dbReference type="PRINTS" id="PR01099">
    <property type="entry name" value="HYETHTZKNASE"/>
</dbReference>
<reference evidence="12 13" key="1">
    <citation type="submission" date="2018-08" db="EMBL/GenBank/DDBJ databases">
        <title>A genome reference for cultivated species of the human gut microbiota.</title>
        <authorList>
            <person name="Zou Y."/>
            <person name="Xue W."/>
            <person name="Luo G."/>
        </authorList>
    </citation>
    <scope>NUCLEOTIDE SEQUENCE [LARGE SCALE GENOMIC DNA]</scope>
    <source>
        <strain evidence="12 13">TM09-12</strain>
    </source>
</reference>
<dbReference type="Pfam" id="PF02110">
    <property type="entry name" value="HK"/>
    <property type="match status" value="1"/>
</dbReference>
<protein>
    <recommendedName>
        <fullName evidence="11">Hydroxyethylthiazole kinase</fullName>
        <ecNumber evidence="11">2.7.1.50</ecNumber>
    </recommendedName>
    <alternativeName>
        <fullName evidence="11">4-methyl-5-beta-hydroxyethylthiazole kinase</fullName>
        <shortName evidence="11">TH kinase</shortName>
        <shortName evidence="11">Thz kinase</shortName>
    </alternativeName>
</protein>
<dbReference type="NCBIfam" id="NF006830">
    <property type="entry name" value="PRK09355.1"/>
    <property type="match status" value="1"/>
</dbReference>
<dbReference type="GO" id="GO:0009229">
    <property type="term" value="P:thiamine diphosphate biosynthetic process"/>
    <property type="evidence" value="ECO:0007669"/>
    <property type="project" value="UniProtKB-UniRule"/>
</dbReference>
<dbReference type="GO" id="GO:0009228">
    <property type="term" value="P:thiamine biosynthetic process"/>
    <property type="evidence" value="ECO:0007669"/>
    <property type="project" value="UniProtKB-KW"/>
</dbReference>
<dbReference type="GO" id="GO:0000287">
    <property type="term" value="F:magnesium ion binding"/>
    <property type="evidence" value="ECO:0007669"/>
    <property type="project" value="UniProtKB-UniRule"/>
</dbReference>
<comment type="pathway">
    <text evidence="3 11">Cofactor biosynthesis; thiamine diphosphate biosynthesis; 4-methyl-5-(2-phosphoethyl)-thiazole from 5-(2-hydroxyethyl)-4-methylthiazole: step 1/1.</text>
</comment>
<dbReference type="InterPro" id="IPR000417">
    <property type="entry name" value="Hyethyz_kinase"/>
</dbReference>
<evidence type="ECO:0000256" key="3">
    <source>
        <dbReference type="ARBA" id="ARBA00004868"/>
    </source>
</evidence>
<dbReference type="RefSeq" id="WP_117621545.1">
    <property type="nucleotide sequence ID" value="NZ_QSON01000009.1"/>
</dbReference>